<dbReference type="RefSeq" id="WP_036748450.1">
    <property type="nucleotide sequence ID" value="NZ_JAGSGC010000002.1"/>
</dbReference>
<dbReference type="STRING" id="1654360.EA58_02305"/>
<evidence type="ECO:0000313" key="2">
    <source>
        <dbReference type="EMBL" id="KDM93039.1"/>
    </source>
</evidence>
<evidence type="ECO:0000256" key="1">
    <source>
        <dbReference type="SAM" id="SignalP"/>
    </source>
</evidence>
<gene>
    <name evidence="2" type="ORF">EA58_02305</name>
</gene>
<evidence type="ECO:0000313" key="3">
    <source>
        <dbReference type="Proteomes" id="UP000027192"/>
    </source>
</evidence>
<feature type="signal peptide" evidence="1">
    <location>
        <begin position="1"/>
        <end position="21"/>
    </location>
</feature>
<sequence>MLKMKLTITITLALLSALTQAEDLPNAYDPDGNPLFVDTFLLYQDPETKVMLGPDGHRYINTGRFETLDDSGNPLMMDCAQTLLFANPYEVPDFSITNLPGPGCIMRRITTDKFEEVPLEQLKKPQITHGFAEAG</sequence>
<protein>
    <submittedName>
        <fullName evidence="2">Uncharacterized protein</fullName>
    </submittedName>
</protein>
<accession>A0A066RRQ5</accession>
<proteinExistence type="predicted"/>
<dbReference type="Proteomes" id="UP000027192">
    <property type="component" value="Unassembled WGS sequence"/>
</dbReference>
<dbReference type="AlphaFoldDB" id="A0A066RRQ5"/>
<dbReference type="EMBL" id="JMIB01000004">
    <property type="protein sequence ID" value="KDM93039.1"/>
    <property type="molecule type" value="Genomic_DNA"/>
</dbReference>
<keyword evidence="3" id="KW-1185">Reference proteome</keyword>
<reference evidence="2 3" key="1">
    <citation type="submission" date="2014-04" db="EMBL/GenBank/DDBJ databases">
        <title>Draft genome sequence of Photobacterium halotolerans S2753: a solonamide, ngercheumicin and holomycin producer.</title>
        <authorList>
            <person name="Machado H.R."/>
            <person name="Gram L."/>
        </authorList>
    </citation>
    <scope>NUCLEOTIDE SEQUENCE [LARGE SCALE GENOMIC DNA]</scope>
    <source>
        <strain evidence="2 3">S2753</strain>
    </source>
</reference>
<dbReference type="OrthoDB" id="5828903at2"/>
<keyword evidence="1" id="KW-0732">Signal</keyword>
<organism evidence="2 3">
    <name type="scientific">Photobacterium galatheae</name>
    <dbReference type="NCBI Taxonomy" id="1654360"/>
    <lineage>
        <taxon>Bacteria</taxon>
        <taxon>Pseudomonadati</taxon>
        <taxon>Pseudomonadota</taxon>
        <taxon>Gammaproteobacteria</taxon>
        <taxon>Vibrionales</taxon>
        <taxon>Vibrionaceae</taxon>
        <taxon>Photobacterium</taxon>
    </lineage>
</organism>
<comment type="caution">
    <text evidence="2">The sequence shown here is derived from an EMBL/GenBank/DDBJ whole genome shotgun (WGS) entry which is preliminary data.</text>
</comment>
<name>A0A066RRQ5_9GAMM</name>
<feature type="chain" id="PRO_5001626027" evidence="1">
    <location>
        <begin position="22"/>
        <end position="135"/>
    </location>
</feature>